<dbReference type="PANTHER" id="PTHR30244:SF36">
    <property type="entry name" value="3-OXO-GLUCOSE-6-PHOSPHATE:GLUTAMATE AMINOTRANSFERASE"/>
    <property type="match status" value="1"/>
</dbReference>
<dbReference type="RefSeq" id="WP_075084984.1">
    <property type="nucleotide sequence ID" value="NZ_CP042912.1"/>
</dbReference>
<dbReference type="PIRSF" id="PIRSF000390">
    <property type="entry name" value="PLP_StrS"/>
    <property type="match status" value="1"/>
</dbReference>
<dbReference type="InterPro" id="IPR015421">
    <property type="entry name" value="PyrdxlP-dep_Trfase_major"/>
</dbReference>
<dbReference type="GO" id="GO:0008483">
    <property type="term" value="F:transaminase activity"/>
    <property type="evidence" value="ECO:0007669"/>
    <property type="project" value="UniProtKB-KW"/>
</dbReference>
<dbReference type="SUPFAM" id="SSF53383">
    <property type="entry name" value="PLP-dependent transferases"/>
    <property type="match status" value="1"/>
</dbReference>
<dbReference type="GO" id="GO:0030170">
    <property type="term" value="F:pyridoxal phosphate binding"/>
    <property type="evidence" value="ECO:0007669"/>
    <property type="project" value="UniProtKB-ARBA"/>
</dbReference>
<evidence type="ECO:0000256" key="2">
    <source>
        <dbReference type="ARBA" id="ARBA00037999"/>
    </source>
</evidence>
<keyword evidence="1 4" id="KW-0663">Pyridoxal phosphate</keyword>
<keyword evidence="7" id="KW-1185">Reference proteome</keyword>
<evidence type="ECO:0000256" key="3">
    <source>
        <dbReference type="PIRSR" id="PIRSR000390-1"/>
    </source>
</evidence>
<organism evidence="6 7">
    <name type="scientific">Mariniblastus fucicola</name>
    <dbReference type="NCBI Taxonomy" id="980251"/>
    <lineage>
        <taxon>Bacteria</taxon>
        <taxon>Pseudomonadati</taxon>
        <taxon>Planctomycetota</taxon>
        <taxon>Planctomycetia</taxon>
        <taxon>Pirellulales</taxon>
        <taxon>Pirellulaceae</taxon>
        <taxon>Mariniblastus</taxon>
    </lineage>
</organism>
<dbReference type="Pfam" id="PF01041">
    <property type="entry name" value="DegT_DnrJ_EryC1"/>
    <property type="match status" value="1"/>
</dbReference>
<dbReference type="GO" id="GO:0000271">
    <property type="term" value="P:polysaccharide biosynthetic process"/>
    <property type="evidence" value="ECO:0007669"/>
    <property type="project" value="TreeGrafter"/>
</dbReference>
<dbReference type="EMBL" id="CP042912">
    <property type="protein sequence ID" value="QEG21657.1"/>
    <property type="molecule type" value="Genomic_DNA"/>
</dbReference>
<feature type="modified residue" description="N6-(pyridoxal phosphate)lysine" evidence="4">
    <location>
        <position position="204"/>
    </location>
</feature>
<dbReference type="STRING" id="980251.GCA_001642875_02553"/>
<protein>
    <submittedName>
        <fullName evidence="6">Aminotransferase</fullName>
        <ecNumber evidence="6">2.6.1.98</ecNumber>
    </submittedName>
</protein>
<dbReference type="CDD" id="cd00616">
    <property type="entry name" value="AHBA_syn"/>
    <property type="match status" value="1"/>
</dbReference>
<gene>
    <name evidence="6" type="ORF">MFFC18_15150</name>
</gene>
<feature type="active site" description="Proton acceptor" evidence="3">
    <location>
        <position position="204"/>
    </location>
</feature>
<keyword evidence="6" id="KW-0808">Transferase</keyword>
<dbReference type="InterPro" id="IPR000653">
    <property type="entry name" value="DegT/StrS_aminotransferase"/>
</dbReference>
<dbReference type="InterPro" id="IPR015422">
    <property type="entry name" value="PyrdxlP-dep_Trfase_small"/>
</dbReference>
<dbReference type="EC" id="2.6.1.98" evidence="6"/>
<sequence>MGIPTSIKFEDHVKSNQITSVPLLDVGRGNDPLKQEFMDAFAGILETGRFIGGPHCQQLEQSVAEICDAQFGMGCASGSDALLLALMAIGIEPGDEVICPSFTFFATASAIDRLGGVPVFADIEPGTFNIDPAHVESLVTDKTKAIIPVHLFGQCADMDAIMEIASRHNLRVIEDCAQSIGATWNDQPCGAIGDIGCFSFYPTKNLGGFGDGGMLSTNDAELADRVRLLANHGMRPRYYHSEVGINSRLDSIQAAMLGVKIRHLDSISRGRQQNAANYDRLFAESGLSHAVSTPVCDDRSGHVWNQYTVRIEGSLTRDEVRQQLADKNIGSEIYYPVPLHQQECFEKLGYQTGDLPETEKAAACVLSLPIFPELNLAEQGYVVKSLLSILLEREPVIRRAA</sequence>
<proteinExistence type="inferred from homology"/>
<evidence type="ECO:0000256" key="5">
    <source>
        <dbReference type="RuleBase" id="RU004508"/>
    </source>
</evidence>
<dbReference type="Gene3D" id="3.90.1150.10">
    <property type="entry name" value="Aspartate Aminotransferase, domain 1"/>
    <property type="match status" value="1"/>
</dbReference>
<dbReference type="KEGG" id="mff:MFFC18_15150"/>
<evidence type="ECO:0000256" key="1">
    <source>
        <dbReference type="ARBA" id="ARBA00022898"/>
    </source>
</evidence>
<keyword evidence="6" id="KW-0032">Aminotransferase</keyword>
<evidence type="ECO:0000313" key="7">
    <source>
        <dbReference type="Proteomes" id="UP000322214"/>
    </source>
</evidence>
<dbReference type="OrthoDB" id="9810913at2"/>
<comment type="similarity">
    <text evidence="2 5">Belongs to the DegT/DnrJ/EryC1 family.</text>
</comment>
<dbReference type="AlphaFoldDB" id="A0A5B9P4X7"/>
<reference evidence="6 7" key="1">
    <citation type="submission" date="2019-08" db="EMBL/GenBank/DDBJ databases">
        <title>Deep-cultivation of Planctomycetes and their phenomic and genomic characterization uncovers novel biology.</title>
        <authorList>
            <person name="Wiegand S."/>
            <person name="Jogler M."/>
            <person name="Boedeker C."/>
            <person name="Pinto D."/>
            <person name="Vollmers J."/>
            <person name="Rivas-Marin E."/>
            <person name="Kohn T."/>
            <person name="Peeters S.H."/>
            <person name="Heuer A."/>
            <person name="Rast P."/>
            <person name="Oberbeckmann S."/>
            <person name="Bunk B."/>
            <person name="Jeske O."/>
            <person name="Meyerdierks A."/>
            <person name="Storesund J.E."/>
            <person name="Kallscheuer N."/>
            <person name="Luecker S."/>
            <person name="Lage O.M."/>
            <person name="Pohl T."/>
            <person name="Merkel B.J."/>
            <person name="Hornburger P."/>
            <person name="Mueller R.-W."/>
            <person name="Bruemmer F."/>
            <person name="Labrenz M."/>
            <person name="Spormann A.M."/>
            <person name="Op den Camp H."/>
            <person name="Overmann J."/>
            <person name="Amann R."/>
            <person name="Jetten M.S.M."/>
            <person name="Mascher T."/>
            <person name="Medema M.H."/>
            <person name="Devos D.P."/>
            <person name="Kaster A.-K."/>
            <person name="Ovreas L."/>
            <person name="Rohde M."/>
            <person name="Galperin M.Y."/>
            <person name="Jogler C."/>
        </authorList>
    </citation>
    <scope>NUCLEOTIDE SEQUENCE [LARGE SCALE GENOMIC DNA]</scope>
    <source>
        <strain evidence="6 7">FC18</strain>
    </source>
</reference>
<dbReference type="PANTHER" id="PTHR30244">
    <property type="entry name" value="TRANSAMINASE"/>
    <property type="match status" value="1"/>
</dbReference>
<evidence type="ECO:0000313" key="6">
    <source>
        <dbReference type="EMBL" id="QEG21657.1"/>
    </source>
</evidence>
<dbReference type="Gene3D" id="3.40.640.10">
    <property type="entry name" value="Type I PLP-dependent aspartate aminotransferase-like (Major domain)"/>
    <property type="match status" value="1"/>
</dbReference>
<accession>A0A5B9P4X7</accession>
<dbReference type="FunFam" id="3.40.640.10:FF:000089">
    <property type="entry name" value="Aminotransferase, DegT/DnrJ/EryC1/StrS family"/>
    <property type="match status" value="1"/>
</dbReference>
<dbReference type="InterPro" id="IPR015424">
    <property type="entry name" value="PyrdxlP-dep_Trfase"/>
</dbReference>
<dbReference type="Proteomes" id="UP000322214">
    <property type="component" value="Chromosome"/>
</dbReference>
<evidence type="ECO:0000256" key="4">
    <source>
        <dbReference type="PIRSR" id="PIRSR000390-2"/>
    </source>
</evidence>
<name>A0A5B9P4X7_9BACT</name>